<accession>A0A2Z4FKP7</accession>
<dbReference type="AlphaFoldDB" id="A0A2Z4FKP7"/>
<dbReference type="Proteomes" id="UP000249799">
    <property type="component" value="Chromosome"/>
</dbReference>
<reference evidence="1 2" key="1">
    <citation type="submission" date="2018-06" db="EMBL/GenBank/DDBJ databases">
        <title>Lujinxingia sediminis gen. nov. sp. nov., a new facultative anaerobic member of the class Deltaproteobacteria, and proposal of Lujinxingaceae fam. nov.</title>
        <authorList>
            <person name="Guo L.-Y."/>
            <person name="Li C.-M."/>
            <person name="Wang S."/>
            <person name="Du Z.-J."/>
        </authorList>
    </citation>
    <scope>NUCLEOTIDE SEQUENCE [LARGE SCALE GENOMIC DNA]</scope>
    <source>
        <strain evidence="1 2">FA350</strain>
    </source>
</reference>
<dbReference type="EMBL" id="CP030032">
    <property type="protein sequence ID" value="AWV89551.1"/>
    <property type="molecule type" value="Genomic_DNA"/>
</dbReference>
<dbReference type="KEGG" id="bsed:DN745_09470"/>
<name>A0A2Z4FKP7_9DELT</name>
<keyword evidence="2" id="KW-1185">Reference proteome</keyword>
<evidence type="ECO:0000313" key="1">
    <source>
        <dbReference type="EMBL" id="AWV89551.1"/>
    </source>
</evidence>
<evidence type="ECO:0000313" key="2">
    <source>
        <dbReference type="Proteomes" id="UP000249799"/>
    </source>
</evidence>
<protein>
    <submittedName>
        <fullName evidence="1">Uncharacterized protein</fullName>
    </submittedName>
</protein>
<dbReference type="RefSeq" id="WP_111334290.1">
    <property type="nucleotide sequence ID" value="NZ_CP030032.1"/>
</dbReference>
<organism evidence="1 2">
    <name type="scientific">Bradymonas sediminis</name>
    <dbReference type="NCBI Taxonomy" id="1548548"/>
    <lineage>
        <taxon>Bacteria</taxon>
        <taxon>Deltaproteobacteria</taxon>
        <taxon>Bradymonadales</taxon>
        <taxon>Bradymonadaceae</taxon>
        <taxon>Bradymonas</taxon>
    </lineage>
</organism>
<gene>
    <name evidence="1" type="ORF">DN745_09470</name>
</gene>
<sequence>MALKRRRNASHWLILTQIVLLSIMLIVILFFRDLIATGASNFVGVFGNDDIQVEAPAEPGAPSDLSSEPPADNLEMDLNIKPNADPAEDAE</sequence>
<proteinExistence type="predicted"/>